<evidence type="ECO:0000259" key="10">
    <source>
        <dbReference type="SMART" id="SM00607"/>
    </source>
</evidence>
<comment type="similarity">
    <text evidence="2">Belongs to the fucolectin family.</text>
</comment>
<evidence type="ECO:0000256" key="3">
    <source>
        <dbReference type="ARBA" id="ARBA00011233"/>
    </source>
</evidence>
<accession>A0ABY7EAV0</accession>
<reference evidence="11" key="1">
    <citation type="submission" date="2022-11" db="EMBL/GenBank/DDBJ databases">
        <title>Centuries of genome instability and evolution in soft-shell clam transmissible cancer (bioRxiv).</title>
        <authorList>
            <person name="Hart S.F.M."/>
            <person name="Yonemitsu M.A."/>
            <person name="Giersch R.M."/>
            <person name="Beal B.F."/>
            <person name="Arriagada G."/>
            <person name="Davis B.W."/>
            <person name="Ostrander E.A."/>
            <person name="Goff S.P."/>
            <person name="Metzger M.J."/>
        </authorList>
    </citation>
    <scope>NUCLEOTIDE SEQUENCE</scope>
    <source>
        <strain evidence="11">MELC-2E11</strain>
        <tissue evidence="11">Siphon/mantle</tissue>
    </source>
</reference>
<evidence type="ECO:0000256" key="5">
    <source>
        <dbReference type="ARBA" id="ARBA00022734"/>
    </source>
</evidence>
<evidence type="ECO:0000256" key="7">
    <source>
        <dbReference type="ARBA" id="ARBA00023157"/>
    </source>
</evidence>
<evidence type="ECO:0000256" key="1">
    <source>
        <dbReference type="ARBA" id="ARBA00002219"/>
    </source>
</evidence>
<comment type="function">
    <text evidence="1">Acts as a defensive agent. Recognizes blood group fucosylated oligosaccharides including A, B, H and Lewis B-type antigens. Does not recognize Lewis A antigen and has low affinity for monovalent haptens.</text>
</comment>
<evidence type="ECO:0000256" key="8">
    <source>
        <dbReference type="SAM" id="MobiDB-lite"/>
    </source>
</evidence>
<dbReference type="EMBL" id="CP111016">
    <property type="protein sequence ID" value="WAR05776.1"/>
    <property type="molecule type" value="Genomic_DNA"/>
</dbReference>
<protein>
    <submittedName>
        <fullName evidence="11">FUCL6-like protein</fullName>
    </submittedName>
</protein>
<keyword evidence="6" id="KW-0106">Calcium</keyword>
<feature type="domain" description="Fucolectin tachylectin-4 pentraxin-1" evidence="10">
    <location>
        <begin position="26"/>
        <end position="169"/>
    </location>
</feature>
<dbReference type="InterPro" id="IPR051941">
    <property type="entry name" value="BG_Antigen-Binding_Lectin"/>
</dbReference>
<gene>
    <name evidence="11" type="ORF">MAR_021145</name>
</gene>
<evidence type="ECO:0000256" key="2">
    <source>
        <dbReference type="ARBA" id="ARBA00010147"/>
    </source>
</evidence>
<evidence type="ECO:0000256" key="4">
    <source>
        <dbReference type="ARBA" id="ARBA00022723"/>
    </source>
</evidence>
<evidence type="ECO:0000256" key="9">
    <source>
        <dbReference type="SAM" id="SignalP"/>
    </source>
</evidence>
<dbReference type="Pfam" id="PF22633">
    <property type="entry name" value="F5_F8_type_C_2"/>
    <property type="match status" value="2"/>
</dbReference>
<feature type="signal peptide" evidence="9">
    <location>
        <begin position="1"/>
        <end position="20"/>
    </location>
</feature>
<comment type="subunit">
    <text evidence="3">Homotrimer.</text>
</comment>
<dbReference type="Proteomes" id="UP001164746">
    <property type="component" value="Chromosome 5"/>
</dbReference>
<dbReference type="PANTHER" id="PTHR45713">
    <property type="entry name" value="FTP DOMAIN-CONTAINING PROTEIN"/>
    <property type="match status" value="1"/>
</dbReference>
<dbReference type="SUPFAM" id="SSF49785">
    <property type="entry name" value="Galactose-binding domain-like"/>
    <property type="match status" value="2"/>
</dbReference>
<dbReference type="SMART" id="SM00607">
    <property type="entry name" value="FTP"/>
    <property type="match status" value="1"/>
</dbReference>
<feature type="chain" id="PRO_5046408223" evidence="9">
    <location>
        <begin position="21"/>
        <end position="278"/>
    </location>
</feature>
<dbReference type="PANTHER" id="PTHR45713:SF15">
    <property type="entry name" value="F5_8 TYPE C DOMAIN-CONTAINING PROTEIN"/>
    <property type="match status" value="1"/>
</dbReference>
<feature type="region of interest" description="Disordered" evidence="8">
    <location>
        <begin position="258"/>
        <end position="278"/>
    </location>
</feature>
<proteinExistence type="inferred from homology"/>
<keyword evidence="4" id="KW-0479">Metal-binding</keyword>
<feature type="compositionally biased region" description="Acidic residues" evidence="8">
    <location>
        <begin position="258"/>
        <end position="268"/>
    </location>
</feature>
<dbReference type="Gene3D" id="2.60.120.260">
    <property type="entry name" value="Galactose-binding domain-like"/>
    <property type="match status" value="2"/>
</dbReference>
<keyword evidence="7" id="KW-1015">Disulfide bond</keyword>
<dbReference type="InterPro" id="IPR008979">
    <property type="entry name" value="Galactose-bd-like_sf"/>
</dbReference>
<sequence length="278" mass="30941">MDSLLFPLKLCFLVLVAVDAQESSTGTNTVALGKTASQSSNYNDPIWLAPTAVDGNVGNNAMASGSCFHTTKEYQPWWRVDLHQDFYITSVVVYNRLDRCCAERARNIKLTIGKKLGSMSQAGYLDGGLTTHTFTVDPPLVGRFVLLQLNGITEFLHQCEVEVMAYPSGTYNVALGKTASQSSNYRKSRDLAPTAVDGDVGNNDMASGSCFHTKTEYQPWWRVDLHQDFYITSVIVYNRLDHNQVTHSKITKRIFDASNDEDSNDENSDIQNDTNKCL</sequence>
<keyword evidence="5" id="KW-0430">Lectin</keyword>
<name>A0ABY7EAV0_MYAAR</name>
<evidence type="ECO:0000313" key="11">
    <source>
        <dbReference type="EMBL" id="WAR05776.1"/>
    </source>
</evidence>
<dbReference type="InterPro" id="IPR006585">
    <property type="entry name" value="FTP1"/>
</dbReference>
<keyword evidence="12" id="KW-1185">Reference proteome</keyword>
<evidence type="ECO:0000313" key="12">
    <source>
        <dbReference type="Proteomes" id="UP001164746"/>
    </source>
</evidence>
<organism evidence="11 12">
    <name type="scientific">Mya arenaria</name>
    <name type="common">Soft-shell clam</name>
    <dbReference type="NCBI Taxonomy" id="6604"/>
    <lineage>
        <taxon>Eukaryota</taxon>
        <taxon>Metazoa</taxon>
        <taxon>Spiralia</taxon>
        <taxon>Lophotrochozoa</taxon>
        <taxon>Mollusca</taxon>
        <taxon>Bivalvia</taxon>
        <taxon>Autobranchia</taxon>
        <taxon>Heteroconchia</taxon>
        <taxon>Euheterodonta</taxon>
        <taxon>Imparidentia</taxon>
        <taxon>Neoheterodontei</taxon>
        <taxon>Myida</taxon>
        <taxon>Myoidea</taxon>
        <taxon>Myidae</taxon>
        <taxon>Mya</taxon>
    </lineage>
</organism>
<keyword evidence="9" id="KW-0732">Signal</keyword>
<evidence type="ECO:0000256" key="6">
    <source>
        <dbReference type="ARBA" id="ARBA00022837"/>
    </source>
</evidence>